<keyword evidence="2" id="KW-1003">Cell membrane</keyword>
<comment type="caution">
    <text evidence="8">The sequence shown here is derived from an EMBL/GenBank/DDBJ whole genome shotgun (WGS) entry which is preliminary data.</text>
</comment>
<feature type="transmembrane region" description="Helical" evidence="6">
    <location>
        <begin position="21"/>
        <end position="44"/>
    </location>
</feature>
<dbReference type="InterPro" id="IPR020846">
    <property type="entry name" value="MFS_dom"/>
</dbReference>
<feature type="transmembrane region" description="Helical" evidence="6">
    <location>
        <begin position="280"/>
        <end position="300"/>
    </location>
</feature>
<dbReference type="AlphaFoldDB" id="A0A848MBL9"/>
<proteinExistence type="predicted"/>
<dbReference type="RefSeq" id="WP_169401332.1">
    <property type="nucleotide sequence ID" value="NZ_JAADJU010000001.1"/>
</dbReference>
<feature type="transmembrane region" description="Helical" evidence="6">
    <location>
        <begin position="306"/>
        <end position="330"/>
    </location>
</feature>
<sequence length="397" mass="41794">MSQTSVIEETRQASVKAQWSAIFSLSFSVICLVTAELLPISLLTPIASALNITEGMAGQAVTATSVVGTIASLFIAAATRRLDRRHVLMMFSLFFIASNVLVSLSTHYSTLIAGRVLLGVSLGGFWSMAAAIAMRLVPVTKIPRALSIIFGGVSIAMAIAAPVGTWLGGLIGWRGVFGVTAMLGLIGILWQWRVLPEMKPNSQSTLATLFGLLKRPQFGAGILGMALVFGGHFAFFTYLRPYLEHAVGFGVNGVSTLLFCFGVANIVGTSFAGHMLRYSLRLTLALVPLIMALLAVALLYVGQSTIGVSVFMVLWGFLFGAVPVAWSTWVTRTVSDEAESGGGLQVAAIQFAITLGAGLGGVLIDHSGPYGAVIGSAVTLIIAALLIISRVRPLPIH</sequence>
<evidence type="ECO:0000256" key="5">
    <source>
        <dbReference type="ARBA" id="ARBA00023136"/>
    </source>
</evidence>
<dbReference type="GO" id="GO:0022857">
    <property type="term" value="F:transmembrane transporter activity"/>
    <property type="evidence" value="ECO:0007669"/>
    <property type="project" value="InterPro"/>
</dbReference>
<feature type="transmembrane region" description="Helical" evidence="6">
    <location>
        <begin position="112"/>
        <end position="133"/>
    </location>
</feature>
<dbReference type="SUPFAM" id="SSF103473">
    <property type="entry name" value="MFS general substrate transporter"/>
    <property type="match status" value="1"/>
</dbReference>
<feature type="transmembrane region" description="Helical" evidence="6">
    <location>
        <begin position="171"/>
        <end position="190"/>
    </location>
</feature>
<keyword evidence="3 6" id="KW-0812">Transmembrane</keyword>
<dbReference type="InterPro" id="IPR036259">
    <property type="entry name" value="MFS_trans_sf"/>
</dbReference>
<dbReference type="PROSITE" id="PS50850">
    <property type="entry name" value="MFS"/>
    <property type="match status" value="1"/>
</dbReference>
<dbReference type="GO" id="GO:0005886">
    <property type="term" value="C:plasma membrane"/>
    <property type="evidence" value="ECO:0007669"/>
    <property type="project" value="UniProtKB-SubCell"/>
</dbReference>
<feature type="transmembrane region" description="Helical" evidence="6">
    <location>
        <begin position="87"/>
        <end position="106"/>
    </location>
</feature>
<dbReference type="InterPro" id="IPR011701">
    <property type="entry name" value="MFS"/>
</dbReference>
<protein>
    <submittedName>
        <fullName evidence="8">MFS transporter</fullName>
    </submittedName>
</protein>
<evidence type="ECO:0000256" key="6">
    <source>
        <dbReference type="SAM" id="Phobius"/>
    </source>
</evidence>
<reference evidence="8 9" key="1">
    <citation type="submission" date="2020-01" db="EMBL/GenBank/DDBJ databases">
        <authorList>
            <person name="Lee S.D."/>
        </authorList>
    </citation>
    <scope>NUCLEOTIDE SEQUENCE [LARGE SCALE GENOMIC DNA]</scope>
    <source>
        <strain evidence="8 9">SAP-1</strain>
    </source>
</reference>
<feature type="transmembrane region" description="Helical" evidence="6">
    <location>
        <begin position="342"/>
        <end position="364"/>
    </location>
</feature>
<keyword evidence="9" id="KW-1185">Reference proteome</keyword>
<evidence type="ECO:0000256" key="3">
    <source>
        <dbReference type="ARBA" id="ARBA00022692"/>
    </source>
</evidence>
<keyword evidence="4 6" id="KW-1133">Transmembrane helix</keyword>
<reference evidence="8 9" key="2">
    <citation type="submission" date="2020-06" db="EMBL/GenBank/DDBJ databases">
        <title>Polyphasic characterization of a Rahnella strain isolated from tree sap.</title>
        <authorList>
            <person name="Kim I.S."/>
        </authorList>
    </citation>
    <scope>NUCLEOTIDE SEQUENCE [LARGE SCALE GENOMIC DNA]</scope>
    <source>
        <strain evidence="8 9">SAP-1</strain>
    </source>
</reference>
<dbReference type="Gene3D" id="1.20.1250.20">
    <property type="entry name" value="MFS general substrate transporter like domains"/>
    <property type="match status" value="1"/>
</dbReference>
<dbReference type="CDD" id="cd17324">
    <property type="entry name" value="MFS_NepI_like"/>
    <property type="match status" value="1"/>
</dbReference>
<feature type="transmembrane region" description="Helical" evidence="6">
    <location>
        <begin position="370"/>
        <end position="388"/>
    </location>
</feature>
<feature type="transmembrane region" description="Helical" evidence="6">
    <location>
        <begin position="218"/>
        <end position="239"/>
    </location>
</feature>
<name>A0A848MBL9_9GAMM</name>
<feature type="transmembrane region" description="Helical" evidence="6">
    <location>
        <begin position="56"/>
        <end position="75"/>
    </location>
</feature>
<feature type="transmembrane region" description="Helical" evidence="6">
    <location>
        <begin position="245"/>
        <end position="268"/>
    </location>
</feature>
<dbReference type="Proteomes" id="UP000585363">
    <property type="component" value="Unassembled WGS sequence"/>
</dbReference>
<evidence type="ECO:0000313" key="8">
    <source>
        <dbReference type="EMBL" id="NMP25648.1"/>
    </source>
</evidence>
<evidence type="ECO:0000256" key="1">
    <source>
        <dbReference type="ARBA" id="ARBA00004651"/>
    </source>
</evidence>
<feature type="transmembrane region" description="Helical" evidence="6">
    <location>
        <begin position="145"/>
        <end position="165"/>
    </location>
</feature>
<dbReference type="InterPro" id="IPR050189">
    <property type="entry name" value="MFS_Efflux_Transporters"/>
</dbReference>
<dbReference type="PANTHER" id="PTHR43124:SF5">
    <property type="entry name" value="PURINE RIBONUCLEOSIDE EFFLUX PUMP NEPI"/>
    <property type="match status" value="1"/>
</dbReference>
<dbReference type="Pfam" id="PF07690">
    <property type="entry name" value="MFS_1"/>
    <property type="match status" value="1"/>
</dbReference>
<keyword evidence="5 6" id="KW-0472">Membrane</keyword>
<evidence type="ECO:0000259" key="7">
    <source>
        <dbReference type="PROSITE" id="PS50850"/>
    </source>
</evidence>
<dbReference type="PANTHER" id="PTHR43124">
    <property type="entry name" value="PURINE EFFLUX PUMP PBUE"/>
    <property type="match status" value="1"/>
</dbReference>
<feature type="domain" description="Major facilitator superfamily (MFS) profile" evidence="7">
    <location>
        <begin position="12"/>
        <end position="397"/>
    </location>
</feature>
<comment type="subcellular location">
    <subcellularLocation>
        <location evidence="1">Cell membrane</location>
        <topology evidence="1">Multi-pass membrane protein</topology>
    </subcellularLocation>
</comment>
<accession>A0A848MBL9</accession>
<organism evidence="8 9">
    <name type="scientific">Rouxiella aceris</name>
    <dbReference type="NCBI Taxonomy" id="2703884"/>
    <lineage>
        <taxon>Bacteria</taxon>
        <taxon>Pseudomonadati</taxon>
        <taxon>Pseudomonadota</taxon>
        <taxon>Gammaproteobacteria</taxon>
        <taxon>Enterobacterales</taxon>
        <taxon>Yersiniaceae</taxon>
        <taxon>Rouxiella</taxon>
    </lineage>
</organism>
<evidence type="ECO:0000256" key="4">
    <source>
        <dbReference type="ARBA" id="ARBA00022989"/>
    </source>
</evidence>
<evidence type="ECO:0000313" key="9">
    <source>
        <dbReference type="Proteomes" id="UP000585363"/>
    </source>
</evidence>
<evidence type="ECO:0000256" key="2">
    <source>
        <dbReference type="ARBA" id="ARBA00022475"/>
    </source>
</evidence>
<dbReference type="EMBL" id="JAADJU010000001">
    <property type="protein sequence ID" value="NMP25648.1"/>
    <property type="molecule type" value="Genomic_DNA"/>
</dbReference>
<gene>
    <name evidence="8" type="ORF">GW590_01965</name>
</gene>